<dbReference type="PROSITE" id="PS00041">
    <property type="entry name" value="HTH_ARAC_FAMILY_1"/>
    <property type="match status" value="1"/>
</dbReference>
<keyword evidence="2" id="KW-0805">Transcription regulation</keyword>
<protein>
    <recommendedName>
        <fullName evidence="1">Stage 0 sporulation protein A homolog</fullName>
    </recommendedName>
</protein>
<dbReference type="STRING" id="937334.SAMN05444406_10754"/>
<evidence type="ECO:0000256" key="6">
    <source>
        <dbReference type="PROSITE-ProRule" id="PRU00169"/>
    </source>
</evidence>
<keyword evidence="10" id="KW-1185">Reference proteome</keyword>
<evidence type="ECO:0000259" key="7">
    <source>
        <dbReference type="PROSITE" id="PS01124"/>
    </source>
</evidence>
<dbReference type="Pfam" id="PF12833">
    <property type="entry name" value="HTH_18"/>
    <property type="match status" value="1"/>
</dbReference>
<dbReference type="CDD" id="cd17536">
    <property type="entry name" value="REC_YesN-like"/>
    <property type="match status" value="1"/>
</dbReference>
<evidence type="ECO:0000256" key="3">
    <source>
        <dbReference type="ARBA" id="ARBA00023125"/>
    </source>
</evidence>
<evidence type="ECO:0000256" key="2">
    <source>
        <dbReference type="ARBA" id="ARBA00023015"/>
    </source>
</evidence>
<dbReference type="SUPFAM" id="SSF46689">
    <property type="entry name" value="Homeodomain-like"/>
    <property type="match status" value="2"/>
</dbReference>
<dbReference type="OrthoDB" id="324626at2"/>
<dbReference type="Gene3D" id="3.40.50.2300">
    <property type="match status" value="1"/>
</dbReference>
<feature type="domain" description="Response regulatory" evidence="8">
    <location>
        <begin position="3"/>
        <end position="123"/>
    </location>
</feature>
<dbReference type="InterPro" id="IPR020449">
    <property type="entry name" value="Tscrpt_reg_AraC-type_HTH"/>
</dbReference>
<gene>
    <name evidence="9" type="ORF">SAMN05444406_10754</name>
</gene>
<dbReference type="SUPFAM" id="SSF52172">
    <property type="entry name" value="CheY-like"/>
    <property type="match status" value="1"/>
</dbReference>
<dbReference type="Pfam" id="PF17853">
    <property type="entry name" value="GGDEF_2"/>
    <property type="match status" value="1"/>
</dbReference>
<evidence type="ECO:0000313" key="9">
    <source>
        <dbReference type="EMBL" id="SFP95161.1"/>
    </source>
</evidence>
<feature type="domain" description="HTH araC/xylS-type" evidence="7">
    <location>
        <begin position="337"/>
        <end position="435"/>
    </location>
</feature>
<comment type="function">
    <text evidence="5">May play the central regulatory role in sporulation. It may be an element of the effector pathway responsible for the activation of sporulation genes in response to nutritional stress. Spo0A may act in concert with spo0H (a sigma factor) to control the expression of some genes that are critical to the sporulation process.</text>
</comment>
<feature type="modified residue" description="4-aspartylphosphate" evidence="6">
    <location>
        <position position="58"/>
    </location>
</feature>
<dbReference type="SMART" id="SM00342">
    <property type="entry name" value="HTH_ARAC"/>
    <property type="match status" value="1"/>
</dbReference>
<dbReference type="InterPro" id="IPR011006">
    <property type="entry name" value="CheY-like_superfamily"/>
</dbReference>
<dbReference type="GO" id="GO:0000160">
    <property type="term" value="P:phosphorelay signal transduction system"/>
    <property type="evidence" value="ECO:0007669"/>
    <property type="project" value="InterPro"/>
</dbReference>
<keyword evidence="4" id="KW-0804">Transcription</keyword>
<evidence type="ECO:0000256" key="5">
    <source>
        <dbReference type="ARBA" id="ARBA00024867"/>
    </source>
</evidence>
<dbReference type="Proteomes" id="UP000198577">
    <property type="component" value="Unassembled WGS sequence"/>
</dbReference>
<organism evidence="9 10">
    <name type="scientific">Caldicoprobacter faecalis</name>
    <dbReference type="NCBI Taxonomy" id="937334"/>
    <lineage>
        <taxon>Bacteria</taxon>
        <taxon>Bacillati</taxon>
        <taxon>Bacillota</taxon>
        <taxon>Clostridia</taxon>
        <taxon>Caldicoprobacterales</taxon>
        <taxon>Caldicoprobacteraceae</taxon>
        <taxon>Caldicoprobacter</taxon>
    </lineage>
</organism>
<dbReference type="AlphaFoldDB" id="A0A1I5UIQ1"/>
<dbReference type="GO" id="GO:0043565">
    <property type="term" value="F:sequence-specific DNA binding"/>
    <property type="evidence" value="ECO:0007669"/>
    <property type="project" value="InterPro"/>
</dbReference>
<dbReference type="SMART" id="SM00448">
    <property type="entry name" value="REC"/>
    <property type="match status" value="1"/>
</dbReference>
<proteinExistence type="predicted"/>
<evidence type="ECO:0000256" key="1">
    <source>
        <dbReference type="ARBA" id="ARBA00018672"/>
    </source>
</evidence>
<name>A0A1I5UIQ1_9FIRM</name>
<reference evidence="9 10" key="1">
    <citation type="submission" date="2016-10" db="EMBL/GenBank/DDBJ databases">
        <authorList>
            <person name="de Groot N.N."/>
        </authorList>
    </citation>
    <scope>NUCLEOTIDE SEQUENCE [LARGE SCALE GENOMIC DNA]</scope>
    <source>
        <strain evidence="9 10">DSM 20678</strain>
    </source>
</reference>
<dbReference type="RefSeq" id="WP_092282134.1">
    <property type="nucleotide sequence ID" value="NZ_FOXR01000007.1"/>
</dbReference>
<keyword evidence="3" id="KW-0238">DNA-binding</keyword>
<dbReference type="InterPro" id="IPR041522">
    <property type="entry name" value="CdaR_GGDEF"/>
</dbReference>
<evidence type="ECO:0000313" key="10">
    <source>
        <dbReference type="Proteomes" id="UP000198577"/>
    </source>
</evidence>
<evidence type="ECO:0000259" key="8">
    <source>
        <dbReference type="PROSITE" id="PS50110"/>
    </source>
</evidence>
<dbReference type="GO" id="GO:0003700">
    <property type="term" value="F:DNA-binding transcription factor activity"/>
    <property type="evidence" value="ECO:0007669"/>
    <property type="project" value="InterPro"/>
</dbReference>
<evidence type="ECO:0000256" key="4">
    <source>
        <dbReference type="ARBA" id="ARBA00023163"/>
    </source>
</evidence>
<dbReference type="InterPro" id="IPR009057">
    <property type="entry name" value="Homeodomain-like_sf"/>
</dbReference>
<keyword evidence="6" id="KW-0597">Phosphoprotein</keyword>
<dbReference type="InterPro" id="IPR001789">
    <property type="entry name" value="Sig_transdc_resp-reg_receiver"/>
</dbReference>
<dbReference type="PRINTS" id="PR00032">
    <property type="entry name" value="HTHARAC"/>
</dbReference>
<dbReference type="Gene3D" id="1.10.10.60">
    <property type="entry name" value="Homeodomain-like"/>
    <property type="match status" value="2"/>
</dbReference>
<dbReference type="EMBL" id="FOXR01000007">
    <property type="protein sequence ID" value="SFP95161.1"/>
    <property type="molecule type" value="Genomic_DNA"/>
</dbReference>
<dbReference type="InterPro" id="IPR018060">
    <property type="entry name" value="HTH_AraC"/>
</dbReference>
<dbReference type="PANTHER" id="PTHR43280">
    <property type="entry name" value="ARAC-FAMILY TRANSCRIPTIONAL REGULATOR"/>
    <property type="match status" value="1"/>
</dbReference>
<dbReference type="Pfam" id="PF00072">
    <property type="entry name" value="Response_reg"/>
    <property type="match status" value="1"/>
</dbReference>
<dbReference type="PROSITE" id="PS01124">
    <property type="entry name" value="HTH_ARAC_FAMILY_2"/>
    <property type="match status" value="1"/>
</dbReference>
<dbReference type="InterPro" id="IPR018062">
    <property type="entry name" value="HTH_AraC-typ_CS"/>
</dbReference>
<dbReference type="PROSITE" id="PS50110">
    <property type="entry name" value="RESPONSE_REGULATORY"/>
    <property type="match status" value="1"/>
</dbReference>
<sequence length="437" mass="51848">MLRFLIADDEKYVRDSIRDVIEGAFKELKEQFEISEARNGREAIEISERLRPDIIIIDIKMPGIDGLKAIQEIKNFLPHAYFIILTAYDYFDFAVEAVRNNVREYILKPFDRAELREKIREAVEYVQSEKEKRKREIENEEKIYNLIPVMENELSYSIVNDMLEVIDVEMYMEYLNMDFKNTFCMVVRLKEEDDNDGPVYFSERLKTQIGEHIKVFLNQRYKAIGSYRFTKDLIYFIQMSLHKDADETKLNVINLALDVKREVKRFFGVPIRIGLGKCYDGIHQMHESYQEACKALEYSLDDTGVVYYQDIEHLIAHDQFLNDKFKNGYGEKFALFKAVEQYITDNLKEDINLKDTAAKFNLSPYYFSRTFKKVFGYNFSDYLNLIRINKAKELLKDDSLSIKEICYLVGYSDPNYFSKVFKKYEGVTPTEYREKLR</sequence>
<dbReference type="PANTHER" id="PTHR43280:SF28">
    <property type="entry name" value="HTH-TYPE TRANSCRIPTIONAL ACTIVATOR RHAS"/>
    <property type="match status" value="1"/>
</dbReference>
<accession>A0A1I5UIQ1</accession>